<protein>
    <submittedName>
        <fullName evidence="1">VapB-type antitoxin</fullName>
    </submittedName>
</protein>
<accession>A0A977K970</accession>
<dbReference type="KEGG" id="ipc:IPA_02630"/>
<sequence>MSFRIDKELKEKMDKFKYINWSEVVRRAIYETIKKEEEKMKEKDRSKISYAVLKISALRRRAEGWNSVEEIRKWRERL</sequence>
<gene>
    <name evidence="1" type="ORF">IPA_02630</name>
</gene>
<dbReference type="Proteomes" id="UP001063698">
    <property type="component" value="Chromosome"/>
</dbReference>
<proteinExistence type="predicted"/>
<name>A0A977K970_9CREN</name>
<reference evidence="1" key="1">
    <citation type="submission" date="2013-11" db="EMBL/GenBank/DDBJ databases">
        <title>Comparative genomics of Ignicoccus.</title>
        <authorList>
            <person name="Podar M."/>
        </authorList>
    </citation>
    <scope>NUCLEOTIDE SEQUENCE</scope>
    <source>
        <strain evidence="1">DSM 13166</strain>
    </source>
</reference>
<organism evidence="1 2">
    <name type="scientific">Ignicoccus pacificus DSM 13166</name>
    <dbReference type="NCBI Taxonomy" id="940294"/>
    <lineage>
        <taxon>Archaea</taxon>
        <taxon>Thermoproteota</taxon>
        <taxon>Thermoprotei</taxon>
        <taxon>Desulfurococcales</taxon>
        <taxon>Desulfurococcaceae</taxon>
        <taxon>Ignicoccus</taxon>
    </lineage>
</organism>
<dbReference type="EMBL" id="CP006868">
    <property type="protein sequence ID" value="UXD21307.1"/>
    <property type="molecule type" value="Genomic_DNA"/>
</dbReference>
<keyword evidence="2" id="KW-1185">Reference proteome</keyword>
<dbReference type="AlphaFoldDB" id="A0A977K970"/>
<evidence type="ECO:0000313" key="2">
    <source>
        <dbReference type="Proteomes" id="UP001063698"/>
    </source>
</evidence>
<evidence type="ECO:0000313" key="1">
    <source>
        <dbReference type="EMBL" id="UXD21307.1"/>
    </source>
</evidence>